<gene>
    <name evidence="4" type="ORF">HJ583_018245</name>
</gene>
<dbReference type="SUPFAM" id="SSF46955">
    <property type="entry name" value="Putative DNA-binding domain"/>
    <property type="match status" value="1"/>
</dbReference>
<comment type="caution">
    <text evidence="4">The sequence shown here is derived from an EMBL/GenBank/DDBJ whole genome shotgun (WGS) entry which is preliminary data.</text>
</comment>
<dbReference type="SMART" id="SM00422">
    <property type="entry name" value="HTH_MERR"/>
    <property type="match status" value="1"/>
</dbReference>
<dbReference type="Pfam" id="PF13411">
    <property type="entry name" value="MerR_1"/>
    <property type="match status" value="1"/>
</dbReference>
<dbReference type="InterPro" id="IPR000551">
    <property type="entry name" value="MerR-type_HTH_dom"/>
</dbReference>
<dbReference type="PROSITE" id="PS50937">
    <property type="entry name" value="HTH_MERR_2"/>
    <property type="match status" value="1"/>
</dbReference>
<dbReference type="PANTHER" id="PTHR30204:SF98">
    <property type="entry name" value="HTH-TYPE TRANSCRIPTIONAL REGULATOR ADHR"/>
    <property type="match status" value="1"/>
</dbReference>
<dbReference type="PRINTS" id="PR00040">
    <property type="entry name" value="HTHMERR"/>
</dbReference>
<sequence length="151" mass="17242">MDTQLSIQQLAASTGLSPHTLRYYERIGLIQNVARDAGGRRRYTAADLDWLRFLMRLRQTGMSITEMLRYAGLRREGSSTQAERCAMMEAQLAHVRQEIARLQALAGFLADKVDGYHDALRISMNAANTEIKHAESRRNPLPERPRKTRRS</sequence>
<protein>
    <submittedName>
        <fullName evidence="4">MerR family transcriptional regulator</fullName>
    </submittedName>
</protein>
<dbReference type="RefSeq" id="WP_170023251.1">
    <property type="nucleotide sequence ID" value="NZ_JABCSC020000006.1"/>
</dbReference>
<proteinExistence type="predicted"/>
<organism evidence="4 5">
    <name type="scientific">Uliginosibacterium aquaticum</name>
    <dbReference type="NCBI Taxonomy" id="2731212"/>
    <lineage>
        <taxon>Bacteria</taxon>
        <taxon>Pseudomonadati</taxon>
        <taxon>Pseudomonadota</taxon>
        <taxon>Betaproteobacteria</taxon>
        <taxon>Rhodocyclales</taxon>
        <taxon>Zoogloeaceae</taxon>
        <taxon>Uliginosibacterium</taxon>
    </lineage>
</organism>
<keyword evidence="2" id="KW-0175">Coiled coil</keyword>
<name>A0ABX2IRY0_9RHOO</name>
<evidence type="ECO:0000256" key="2">
    <source>
        <dbReference type="SAM" id="Coils"/>
    </source>
</evidence>
<evidence type="ECO:0000256" key="1">
    <source>
        <dbReference type="ARBA" id="ARBA00023125"/>
    </source>
</evidence>
<keyword evidence="5" id="KW-1185">Reference proteome</keyword>
<dbReference type="CDD" id="cd01109">
    <property type="entry name" value="HTH_YyaN"/>
    <property type="match status" value="1"/>
</dbReference>
<dbReference type="InterPro" id="IPR009061">
    <property type="entry name" value="DNA-bd_dom_put_sf"/>
</dbReference>
<evidence type="ECO:0000313" key="4">
    <source>
        <dbReference type="EMBL" id="NSL56978.1"/>
    </source>
</evidence>
<dbReference type="Gene3D" id="1.10.1660.10">
    <property type="match status" value="1"/>
</dbReference>
<keyword evidence="1" id="KW-0238">DNA-binding</keyword>
<feature type="coiled-coil region" evidence="2">
    <location>
        <begin position="85"/>
        <end position="137"/>
    </location>
</feature>
<evidence type="ECO:0000313" key="5">
    <source>
        <dbReference type="Proteomes" id="UP000778523"/>
    </source>
</evidence>
<reference evidence="4 5" key="1">
    <citation type="submission" date="2020-06" db="EMBL/GenBank/DDBJ databases">
        <title>Draft genome of Uliginosibacterium sp. IMCC34675.</title>
        <authorList>
            <person name="Song J."/>
        </authorList>
    </citation>
    <scope>NUCLEOTIDE SEQUENCE [LARGE SCALE GENOMIC DNA]</scope>
    <source>
        <strain evidence="4 5">IMCC34675</strain>
    </source>
</reference>
<feature type="domain" description="HTH merR-type" evidence="3">
    <location>
        <begin position="4"/>
        <end position="73"/>
    </location>
</feature>
<dbReference type="PANTHER" id="PTHR30204">
    <property type="entry name" value="REDOX-CYCLING DRUG-SENSING TRANSCRIPTIONAL ACTIVATOR SOXR"/>
    <property type="match status" value="1"/>
</dbReference>
<accession>A0ABX2IRY0</accession>
<dbReference type="InterPro" id="IPR047057">
    <property type="entry name" value="MerR_fam"/>
</dbReference>
<evidence type="ECO:0000259" key="3">
    <source>
        <dbReference type="PROSITE" id="PS50937"/>
    </source>
</evidence>
<dbReference type="EMBL" id="JABCSC020000006">
    <property type="protein sequence ID" value="NSL56978.1"/>
    <property type="molecule type" value="Genomic_DNA"/>
</dbReference>
<dbReference type="Proteomes" id="UP000778523">
    <property type="component" value="Unassembled WGS sequence"/>
</dbReference>